<evidence type="ECO:0000256" key="9">
    <source>
        <dbReference type="ARBA" id="ARBA00023159"/>
    </source>
</evidence>
<evidence type="ECO:0000256" key="10">
    <source>
        <dbReference type="ARBA" id="ARBA00023163"/>
    </source>
</evidence>
<dbReference type="OrthoDB" id="6355676at2759"/>
<dbReference type="SUPFAM" id="SSF48508">
    <property type="entry name" value="Nuclear receptor ligand-binding domain"/>
    <property type="match status" value="1"/>
</dbReference>
<dbReference type="GO" id="GO:0030154">
    <property type="term" value="P:cell differentiation"/>
    <property type="evidence" value="ECO:0000318"/>
    <property type="project" value="GO_Central"/>
</dbReference>
<dbReference type="GO" id="GO:0000122">
    <property type="term" value="P:negative regulation of transcription by RNA polymerase II"/>
    <property type="evidence" value="ECO:0000318"/>
    <property type="project" value="GO_Central"/>
</dbReference>
<evidence type="ECO:0000256" key="18">
    <source>
        <dbReference type="SAM" id="MobiDB-lite"/>
    </source>
</evidence>
<protein>
    <recommendedName>
        <fullName evidence="15">Nuclear receptor subfamily 1 group I member 3</fullName>
    </recommendedName>
    <alternativeName>
        <fullName evidence="16">Constitutive androstane receptor</fullName>
    </alternativeName>
</protein>
<keyword evidence="10 17" id="KW-0804">Transcription</keyword>
<evidence type="ECO:0000256" key="11">
    <source>
        <dbReference type="ARBA" id="ARBA00023170"/>
    </source>
</evidence>
<evidence type="ECO:0000256" key="5">
    <source>
        <dbReference type="ARBA" id="ARBA00022771"/>
    </source>
</evidence>
<dbReference type="RefSeq" id="XP_041430466.1">
    <property type="nucleotide sequence ID" value="XM_041574532.1"/>
</dbReference>
<evidence type="ECO:0000313" key="22">
    <source>
        <dbReference type="RefSeq" id="XP_041430466.1"/>
    </source>
</evidence>
<dbReference type="PROSITE" id="PS51030">
    <property type="entry name" value="NUCLEAR_REC_DBD_2"/>
    <property type="match status" value="1"/>
</dbReference>
<feature type="domain" description="NR LBD" evidence="20">
    <location>
        <begin position="164"/>
        <end position="438"/>
    </location>
</feature>
<evidence type="ECO:0000313" key="21">
    <source>
        <dbReference type="Proteomes" id="UP000186698"/>
    </source>
</evidence>
<dbReference type="SMART" id="SM00430">
    <property type="entry name" value="HOLI"/>
    <property type="match status" value="1"/>
</dbReference>
<dbReference type="PANTHER" id="PTHR24082:SF231">
    <property type="entry name" value="NUCLEAR RECEPTOR SUBFAMILY 1 GROUP I MEMBER 3"/>
    <property type="match status" value="1"/>
</dbReference>
<feature type="region of interest" description="Disordered" evidence="18">
    <location>
        <begin position="137"/>
        <end position="158"/>
    </location>
</feature>
<name>A0A8J1LMP5_XENLA</name>
<keyword evidence="7 17" id="KW-0805">Transcription regulation</keyword>
<dbReference type="GO" id="GO:0005634">
    <property type="term" value="C:nucleus"/>
    <property type="evidence" value="ECO:0000318"/>
    <property type="project" value="GO_Central"/>
</dbReference>
<dbReference type="GO" id="GO:0005856">
    <property type="term" value="C:cytoskeleton"/>
    <property type="evidence" value="ECO:0007669"/>
    <property type="project" value="UniProtKB-SubCell"/>
</dbReference>
<dbReference type="Proteomes" id="UP000186698">
    <property type="component" value="Chromosome 8S"/>
</dbReference>
<evidence type="ECO:0000256" key="13">
    <source>
        <dbReference type="ARBA" id="ARBA00023242"/>
    </source>
</evidence>
<organism evidence="21 22">
    <name type="scientific">Xenopus laevis</name>
    <name type="common">African clawed frog</name>
    <dbReference type="NCBI Taxonomy" id="8355"/>
    <lineage>
        <taxon>Eukaryota</taxon>
        <taxon>Metazoa</taxon>
        <taxon>Chordata</taxon>
        <taxon>Craniata</taxon>
        <taxon>Vertebrata</taxon>
        <taxon>Euteleostomi</taxon>
        <taxon>Amphibia</taxon>
        <taxon>Batrachia</taxon>
        <taxon>Anura</taxon>
        <taxon>Pipoidea</taxon>
        <taxon>Pipidae</taxon>
        <taxon>Xenopodinae</taxon>
        <taxon>Xenopus</taxon>
        <taxon>Xenopus</taxon>
    </lineage>
</organism>
<feature type="domain" description="Nuclear receptor" evidence="19">
    <location>
        <begin position="55"/>
        <end position="130"/>
    </location>
</feature>
<gene>
    <name evidence="22" type="primary">nr1i3.S</name>
</gene>
<dbReference type="InterPro" id="IPR035500">
    <property type="entry name" value="NHR-like_dom_sf"/>
</dbReference>
<keyword evidence="6 17" id="KW-0862">Zinc</keyword>
<keyword evidence="3" id="KW-0597">Phosphoprotein</keyword>
<dbReference type="PRINTS" id="PR00047">
    <property type="entry name" value="STROIDFINGER"/>
</dbReference>
<dbReference type="Gene3D" id="3.30.50.10">
    <property type="entry name" value="Erythroid Transcription Factor GATA-1, subunit A"/>
    <property type="match status" value="1"/>
</dbReference>
<dbReference type="GO" id="GO:0030522">
    <property type="term" value="P:intracellular receptor signaling pathway"/>
    <property type="evidence" value="ECO:0000318"/>
    <property type="project" value="GO_Central"/>
</dbReference>
<keyword evidence="2" id="KW-0963">Cytoplasm</keyword>
<evidence type="ECO:0000256" key="16">
    <source>
        <dbReference type="ARBA" id="ARBA00043125"/>
    </source>
</evidence>
<dbReference type="GO" id="GO:0000978">
    <property type="term" value="F:RNA polymerase II cis-regulatory region sequence-specific DNA binding"/>
    <property type="evidence" value="ECO:0000318"/>
    <property type="project" value="GO_Central"/>
</dbReference>
<keyword evidence="13 17" id="KW-0539">Nucleus</keyword>
<evidence type="ECO:0000256" key="14">
    <source>
        <dbReference type="ARBA" id="ARBA00037362"/>
    </source>
</evidence>
<dbReference type="InterPro" id="IPR001723">
    <property type="entry name" value="Nuclear_hrmn_rcpt"/>
</dbReference>
<dbReference type="FunFam" id="3.30.50.10:FF:000044">
    <property type="entry name" value="retinoic acid receptor beta isoform X4"/>
    <property type="match status" value="1"/>
</dbReference>
<evidence type="ECO:0000256" key="4">
    <source>
        <dbReference type="ARBA" id="ARBA00022723"/>
    </source>
</evidence>
<dbReference type="InterPro" id="IPR013088">
    <property type="entry name" value="Znf_NHR/GATA"/>
</dbReference>
<evidence type="ECO:0000259" key="19">
    <source>
        <dbReference type="PROSITE" id="PS51030"/>
    </source>
</evidence>
<dbReference type="PRINTS" id="PR00398">
    <property type="entry name" value="STRDHORMONER"/>
</dbReference>
<dbReference type="Pfam" id="PF00105">
    <property type="entry name" value="zf-C4"/>
    <property type="match status" value="1"/>
</dbReference>
<dbReference type="KEGG" id="xla:101027281"/>
<dbReference type="InterPro" id="IPR001628">
    <property type="entry name" value="Znf_hrmn_rcpt"/>
</dbReference>
<evidence type="ECO:0000256" key="1">
    <source>
        <dbReference type="ARBA" id="ARBA00004245"/>
    </source>
</evidence>
<sequence>MNVVDLDLHITQPDWTPTMFSLYEDDSSSSTGSSSTPTLSLKVSESEDNDPDGEEKLCSVCGDKANGYHFHVLTCEGCKGFFRRSVSKGLHFTCPFTRTCPVTKAKRRRCQACRLHKCFSVGMRKDMIMSERALAERRALRSRKKHERQSRREPEPVMGSLTEEQMKLVSLLTETHLKHFDPTLSKFKHYRPQPRVHMFVYNNYTIPSPTGFPTDGLFSDLSLAESNHKDLADPQLIFSSSTDGDLPHFADLSTYMIQQVIQFAKEIPAFRALPIEDQISLLKGSSMEVAHVQFNRVYNTETNLFECGKHKFSIRDGVITGFQEMYLEPMMKFQLMLKKLNLHEAEYALIEALCLFAPDRPGVVEHDIIDEMQENLALTLKCYMDLHHPPPEGRFLYPKLLSLLTELRTLNEEYTRQILHIQDISSENVTPLMKEILF</sequence>
<reference evidence="22" key="1">
    <citation type="submission" date="2025-08" db="UniProtKB">
        <authorList>
            <consortium name="RefSeq"/>
        </authorList>
    </citation>
    <scope>IDENTIFICATION</scope>
    <source>
        <strain evidence="22">J_2021</strain>
        <tissue evidence="22">Erythrocytes</tissue>
    </source>
</reference>
<dbReference type="GO" id="GO:0004879">
    <property type="term" value="F:nuclear receptor activity"/>
    <property type="evidence" value="ECO:0000318"/>
    <property type="project" value="GO_Central"/>
</dbReference>
<dbReference type="SMART" id="SM00399">
    <property type="entry name" value="ZnF_C4"/>
    <property type="match status" value="1"/>
</dbReference>
<comment type="function">
    <text evidence="14">Binds and transactivates the retinoic acid response elements that control expression of the retinoic acid receptor beta 2 and alcohol dehydrogenase 3 genes. Transactivates both the phenobarbital responsive element module of the human CYP2B6 gene and the CYP3A4 xenobiotic response element.</text>
</comment>
<dbReference type="GO" id="GO:0045944">
    <property type="term" value="P:positive regulation of transcription by RNA polymerase II"/>
    <property type="evidence" value="ECO:0000318"/>
    <property type="project" value="GO_Central"/>
</dbReference>
<keyword evidence="11 17" id="KW-0675">Receptor</keyword>
<dbReference type="Gene3D" id="1.10.565.10">
    <property type="entry name" value="Retinoid X Receptor"/>
    <property type="match status" value="1"/>
</dbReference>
<proteinExistence type="inferred from homology"/>
<comment type="similarity">
    <text evidence="17">Belongs to the nuclear hormone receptor family.</text>
</comment>
<dbReference type="SUPFAM" id="SSF57716">
    <property type="entry name" value="Glucocorticoid receptor-like (DNA-binding domain)"/>
    <property type="match status" value="1"/>
</dbReference>
<keyword evidence="12" id="KW-0206">Cytoskeleton</keyword>
<dbReference type="PANTHER" id="PTHR24082">
    <property type="entry name" value="NUCLEAR HORMONE RECEPTOR"/>
    <property type="match status" value="1"/>
</dbReference>
<evidence type="ECO:0000256" key="6">
    <source>
        <dbReference type="ARBA" id="ARBA00022833"/>
    </source>
</evidence>
<keyword evidence="4 17" id="KW-0479">Metal-binding</keyword>
<dbReference type="AlphaFoldDB" id="A0A8J1LMP5"/>
<evidence type="ECO:0000259" key="20">
    <source>
        <dbReference type="PROSITE" id="PS51843"/>
    </source>
</evidence>
<dbReference type="InterPro" id="IPR000536">
    <property type="entry name" value="Nucl_hrmn_rcpt_lig-bd"/>
</dbReference>
<dbReference type="CDD" id="cd07156">
    <property type="entry name" value="NR_DBD_VDR_like"/>
    <property type="match status" value="1"/>
</dbReference>
<dbReference type="CTD" id="101027281"/>
<dbReference type="GO" id="GO:0008270">
    <property type="term" value="F:zinc ion binding"/>
    <property type="evidence" value="ECO:0007669"/>
    <property type="project" value="UniProtKB-KW"/>
</dbReference>
<dbReference type="PROSITE" id="PS00031">
    <property type="entry name" value="NUCLEAR_REC_DBD_1"/>
    <property type="match status" value="1"/>
</dbReference>
<keyword evidence="9" id="KW-0010">Activator</keyword>
<feature type="compositionally biased region" description="Low complexity" evidence="18">
    <location>
        <begin position="28"/>
        <end position="40"/>
    </location>
</feature>
<evidence type="ECO:0000256" key="7">
    <source>
        <dbReference type="ARBA" id="ARBA00023015"/>
    </source>
</evidence>
<feature type="region of interest" description="Disordered" evidence="18">
    <location>
        <begin position="26"/>
        <end position="52"/>
    </location>
</feature>
<evidence type="ECO:0000256" key="15">
    <source>
        <dbReference type="ARBA" id="ARBA00040912"/>
    </source>
</evidence>
<keyword evidence="21" id="KW-1185">Reference proteome</keyword>
<evidence type="ECO:0000256" key="17">
    <source>
        <dbReference type="RuleBase" id="RU004334"/>
    </source>
</evidence>
<evidence type="ECO:0000256" key="3">
    <source>
        <dbReference type="ARBA" id="ARBA00022553"/>
    </source>
</evidence>
<accession>A0A8J1LMP5</accession>
<evidence type="ECO:0000256" key="12">
    <source>
        <dbReference type="ARBA" id="ARBA00023212"/>
    </source>
</evidence>
<evidence type="ECO:0000256" key="8">
    <source>
        <dbReference type="ARBA" id="ARBA00023125"/>
    </source>
</evidence>
<dbReference type="PROSITE" id="PS51843">
    <property type="entry name" value="NR_LBD"/>
    <property type="match status" value="1"/>
</dbReference>
<keyword evidence="5 17" id="KW-0863">Zinc-finger</keyword>
<dbReference type="InterPro" id="IPR050234">
    <property type="entry name" value="Nuclear_hormone_rcpt_NR1"/>
</dbReference>
<comment type="subcellular location">
    <subcellularLocation>
        <location evidence="1">Cytoplasm</location>
        <location evidence="1">Cytoskeleton</location>
    </subcellularLocation>
    <subcellularLocation>
        <location evidence="17">Nucleus</location>
    </subcellularLocation>
</comment>
<dbReference type="GeneID" id="101027281"/>
<dbReference type="Pfam" id="PF00104">
    <property type="entry name" value="Hormone_recep"/>
    <property type="match status" value="1"/>
</dbReference>
<feature type="compositionally biased region" description="Basic residues" evidence="18">
    <location>
        <begin position="140"/>
        <end position="149"/>
    </location>
</feature>
<keyword evidence="8 17" id="KW-0238">DNA-binding</keyword>
<evidence type="ECO:0000256" key="2">
    <source>
        <dbReference type="ARBA" id="ARBA00022490"/>
    </source>
</evidence>